<evidence type="ECO:0000313" key="4">
    <source>
        <dbReference type="EMBL" id="QBH12900.1"/>
    </source>
</evidence>
<evidence type="ECO:0000313" key="6">
    <source>
        <dbReference type="Proteomes" id="UP000248798"/>
    </source>
</evidence>
<dbReference type="EC" id="2.3.2.15" evidence="1"/>
<organism evidence="5 6">
    <name type="scientific">Desulfobacter hydrogenophilus</name>
    <dbReference type="NCBI Taxonomy" id="2291"/>
    <lineage>
        <taxon>Bacteria</taxon>
        <taxon>Pseudomonadati</taxon>
        <taxon>Thermodesulfobacteriota</taxon>
        <taxon>Desulfobacteria</taxon>
        <taxon>Desulfobacterales</taxon>
        <taxon>Desulfobacteraceae</taxon>
        <taxon>Desulfobacter</taxon>
    </lineage>
</organism>
<evidence type="ECO:0000256" key="1">
    <source>
        <dbReference type="ARBA" id="ARBA00012468"/>
    </source>
</evidence>
<feature type="domain" description="Peptidase C83" evidence="3">
    <location>
        <begin position="4"/>
        <end position="252"/>
    </location>
</feature>
<dbReference type="InterPro" id="IPR007719">
    <property type="entry name" value="PCS_N"/>
</dbReference>
<dbReference type="Proteomes" id="UP000293902">
    <property type="component" value="Chromosome"/>
</dbReference>
<gene>
    <name evidence="5" type="ORF">DO021_00205</name>
    <name evidence="4" type="ORF">EYB58_08220</name>
</gene>
<dbReference type="OrthoDB" id="8560621at2"/>
<protein>
    <recommendedName>
        <fullName evidence="1">glutathione gamma-glutamylcysteinyltransferase</fullName>
        <ecNumber evidence="1">2.3.2.15</ecNumber>
    </recommendedName>
</protein>
<dbReference type="Pfam" id="PF05023">
    <property type="entry name" value="Phytochelatin"/>
    <property type="match status" value="1"/>
</dbReference>
<dbReference type="SUPFAM" id="SSF54001">
    <property type="entry name" value="Cysteine proteinases"/>
    <property type="match status" value="1"/>
</dbReference>
<dbReference type="AlphaFoldDB" id="A0A328FJQ6"/>
<evidence type="ECO:0000256" key="2">
    <source>
        <dbReference type="ARBA" id="ARBA00022539"/>
    </source>
</evidence>
<proteinExistence type="predicted"/>
<name>A0A328FJQ6_9BACT</name>
<reference evidence="5 6" key="1">
    <citation type="submission" date="2018-06" db="EMBL/GenBank/DDBJ databases">
        <title>Complete Genome Sequence of Desulfobacter hydrogenophilus (DSM3380).</title>
        <authorList>
            <person name="Marietou A."/>
            <person name="Schreiber L."/>
            <person name="Marshall I."/>
            <person name="Jorgensen B."/>
        </authorList>
    </citation>
    <scope>NUCLEOTIDE SEQUENCE [LARGE SCALE GENOMIC DNA]</scope>
    <source>
        <strain evidence="5 6">DSM 3380</strain>
    </source>
</reference>
<dbReference type="EMBL" id="CP036313">
    <property type="protein sequence ID" value="QBH12900.1"/>
    <property type="molecule type" value="Genomic_DNA"/>
</dbReference>
<dbReference type="InterPro" id="IPR038765">
    <property type="entry name" value="Papain-like_cys_pep_sf"/>
</dbReference>
<accession>A0A328FJQ6</accession>
<reference evidence="4 7" key="2">
    <citation type="submission" date="2019-02" db="EMBL/GenBank/DDBJ databases">
        <title>Complete genome sequence of Desulfobacter hydrogenophilus AcRS1.</title>
        <authorList>
            <person name="Marietou A."/>
            <person name="Lund M.B."/>
            <person name="Marshall I.P.G."/>
            <person name="Schreiber L."/>
            <person name="Jorgensen B."/>
        </authorList>
    </citation>
    <scope>NUCLEOTIDE SEQUENCE [LARGE SCALE GENOMIC DNA]</scope>
    <source>
        <strain evidence="4 7">AcRS1</strain>
    </source>
</reference>
<dbReference type="GO" id="GO:0046872">
    <property type="term" value="F:metal ion binding"/>
    <property type="evidence" value="ECO:0007669"/>
    <property type="project" value="InterPro"/>
</dbReference>
<dbReference type="EMBL" id="QLNI01000001">
    <property type="protein sequence ID" value="RAM04030.1"/>
    <property type="molecule type" value="Genomic_DNA"/>
</dbReference>
<sequence>MMNLFRFCIVRTYLTIRYFFHWVTRTGSFGPGQARSLTSPPELSKGQSLQAALFRHHVKQYHESSCSVASVVCVVNVLRERYGRPGPTVTQQAILDKVRTAHWKERMGPDGYNGRRGLPLAVLRTVVQDSLVAYGVPFKEVEMIQGALDSGRNRVRRQIFGHLKKFQFLDNCLIIAHFDQGTFIKALNIPHISPVGGFDPSTGFVTILDVDPDQLAYDIPFDRFYKGIATGYAGVFRPFGYDRGGVVVVHLV</sequence>
<dbReference type="RefSeq" id="WP_111952785.1">
    <property type="nucleotide sequence ID" value="NZ_CP036313.1"/>
</dbReference>
<dbReference type="GO" id="GO:0016756">
    <property type="term" value="F:glutathione gamma-glutamylcysteinyltransferase activity"/>
    <property type="evidence" value="ECO:0007669"/>
    <property type="project" value="UniProtKB-EC"/>
</dbReference>
<dbReference type="Proteomes" id="UP000248798">
    <property type="component" value="Unassembled WGS sequence"/>
</dbReference>
<dbReference type="GO" id="GO:0010038">
    <property type="term" value="P:response to metal ion"/>
    <property type="evidence" value="ECO:0007669"/>
    <property type="project" value="InterPro"/>
</dbReference>
<keyword evidence="2" id="KW-0104">Cadmium</keyword>
<evidence type="ECO:0000259" key="3">
    <source>
        <dbReference type="PROSITE" id="PS51443"/>
    </source>
</evidence>
<keyword evidence="7" id="KW-1185">Reference proteome</keyword>
<dbReference type="PROSITE" id="PS51443">
    <property type="entry name" value="PCS"/>
    <property type="match status" value="1"/>
</dbReference>
<dbReference type="InterPro" id="IPR038156">
    <property type="entry name" value="PCS_N_sf"/>
</dbReference>
<dbReference type="Gene3D" id="3.90.70.30">
    <property type="entry name" value="Phytochelatin synthase, N-terminal domain"/>
    <property type="match status" value="1"/>
</dbReference>
<evidence type="ECO:0000313" key="5">
    <source>
        <dbReference type="EMBL" id="RAM04030.1"/>
    </source>
</evidence>
<dbReference type="GO" id="GO:0046938">
    <property type="term" value="P:phytochelatin biosynthetic process"/>
    <property type="evidence" value="ECO:0007669"/>
    <property type="project" value="InterPro"/>
</dbReference>
<evidence type="ECO:0000313" key="7">
    <source>
        <dbReference type="Proteomes" id="UP000293902"/>
    </source>
</evidence>